<evidence type="ECO:0000313" key="2">
    <source>
        <dbReference type="Proteomes" id="UP001150538"/>
    </source>
</evidence>
<protein>
    <submittedName>
        <fullName evidence="1">Uncharacterized protein</fullName>
    </submittedName>
</protein>
<dbReference type="SUPFAM" id="SSF48452">
    <property type="entry name" value="TPR-like"/>
    <property type="match status" value="1"/>
</dbReference>
<evidence type="ECO:0000313" key="1">
    <source>
        <dbReference type="EMBL" id="KAJ1916875.1"/>
    </source>
</evidence>
<dbReference type="GO" id="GO:0031146">
    <property type="term" value="P:SCF-dependent proteasomal ubiquitin-dependent protein catabolic process"/>
    <property type="evidence" value="ECO:0007669"/>
    <property type="project" value="TreeGrafter"/>
</dbReference>
<dbReference type="InterPro" id="IPR032675">
    <property type="entry name" value="LRR_dom_sf"/>
</dbReference>
<dbReference type="Proteomes" id="UP001150538">
    <property type="component" value="Unassembled WGS sequence"/>
</dbReference>
<keyword evidence="2" id="KW-1185">Reference proteome</keyword>
<gene>
    <name evidence="1" type="ORF">H4219_003530</name>
</gene>
<name>A0A9W8A093_9FUNG</name>
<dbReference type="PANTHER" id="PTHR13318">
    <property type="entry name" value="PARTNER OF PAIRED, ISOFORM B-RELATED"/>
    <property type="match status" value="1"/>
</dbReference>
<comment type="caution">
    <text evidence="1">The sequence shown here is derived from an EMBL/GenBank/DDBJ whole genome shotgun (WGS) entry which is preliminary data.</text>
</comment>
<dbReference type="InterPro" id="IPR011990">
    <property type="entry name" value="TPR-like_helical_dom_sf"/>
</dbReference>
<reference evidence="1" key="1">
    <citation type="submission" date="2022-07" db="EMBL/GenBank/DDBJ databases">
        <title>Phylogenomic reconstructions and comparative analyses of Kickxellomycotina fungi.</title>
        <authorList>
            <person name="Reynolds N.K."/>
            <person name="Stajich J.E."/>
            <person name="Barry K."/>
            <person name="Grigoriev I.V."/>
            <person name="Crous P."/>
            <person name="Smith M.E."/>
        </authorList>
    </citation>
    <scope>NUCLEOTIDE SEQUENCE</scope>
    <source>
        <strain evidence="1">NBRC 100468</strain>
    </source>
</reference>
<dbReference type="EMBL" id="JANBPU010000088">
    <property type="protein sequence ID" value="KAJ1916875.1"/>
    <property type="molecule type" value="Genomic_DNA"/>
</dbReference>
<proteinExistence type="predicted"/>
<dbReference type="Gene3D" id="1.25.40.10">
    <property type="entry name" value="Tetratricopeptide repeat domain"/>
    <property type="match status" value="1"/>
</dbReference>
<organism evidence="1 2">
    <name type="scientific">Mycoemilia scoparia</name>
    <dbReference type="NCBI Taxonomy" id="417184"/>
    <lineage>
        <taxon>Eukaryota</taxon>
        <taxon>Fungi</taxon>
        <taxon>Fungi incertae sedis</taxon>
        <taxon>Zoopagomycota</taxon>
        <taxon>Kickxellomycotina</taxon>
        <taxon>Kickxellomycetes</taxon>
        <taxon>Kickxellales</taxon>
        <taxon>Kickxellaceae</taxon>
        <taxon>Mycoemilia</taxon>
    </lineage>
</organism>
<dbReference type="Gene3D" id="3.80.10.10">
    <property type="entry name" value="Ribonuclease Inhibitor"/>
    <property type="match status" value="1"/>
</dbReference>
<dbReference type="AlphaFoldDB" id="A0A9W8A093"/>
<dbReference type="GO" id="GO:0019005">
    <property type="term" value="C:SCF ubiquitin ligase complex"/>
    <property type="evidence" value="ECO:0007669"/>
    <property type="project" value="TreeGrafter"/>
</dbReference>
<dbReference type="OrthoDB" id="629492at2759"/>
<sequence>MSSYKIEDTNDDTLPLSERYKLGLECYQKKEYKAAIKHFTKIIKKAGPGKDMMAVLEARAQTYYLDCQYDNAFSDAHAAIQLNTTSARVYLTAAASMGKMKMYGPAMSYCKSGLIYCEESNHYTVRSKLESIKVSDCATLGMGTTFFGQLSERPRPLLKRINFSHLADVKPSDFKLIFLRLNQMRNLTSLHFRYCPSVTKKVLSSIDFSLMKNLESVDLSGCMVDRVESGGVALINIWRANSHEIQLKELICDDHPETLFYLWPQLNTPYGSQIRSLKLRCCELPNQAMRVQPPWSLNNQHHNRRIPAETLPITWSAFPQLEHLYLDGIATEKTLMTDFTHFDDVYFEPLPSSLKSLSLNNAFALLDQALVDWTLNTWSLTYLDLSGTRRLTDQAAIHLIPRSRNLETLVLDECISLSPQMLSQWVQACLSLRVLDLSRTMADNRTLKSLKHSLAGIHTLLLNNTRVTGSGVLQLVMAKVEDQKPNQENFGLDASTRSNTVSGANVGSQGHSMSSTKTRIGGGYINFYQPLKELSLNNCDKVERDALDRIRVVLKPHRTTISYHFK</sequence>
<dbReference type="SUPFAM" id="SSF52047">
    <property type="entry name" value="RNI-like"/>
    <property type="match status" value="1"/>
</dbReference>
<accession>A0A9W8A093</accession>